<evidence type="ECO:0000256" key="4">
    <source>
        <dbReference type="ARBA" id="ARBA00013487"/>
    </source>
</evidence>
<evidence type="ECO:0000256" key="14">
    <source>
        <dbReference type="ARBA" id="ARBA00023157"/>
    </source>
</evidence>
<dbReference type="PRINTS" id="PR00238">
    <property type="entry name" value="OPSIN"/>
</dbReference>
<dbReference type="GO" id="GO:0004930">
    <property type="term" value="F:G protein-coupled receptor activity"/>
    <property type="evidence" value="ECO:0007669"/>
    <property type="project" value="UniProtKB-KW"/>
</dbReference>
<accession>A0A7J5Z204</accession>
<comment type="caution">
    <text evidence="20">Lacks conserved residue(s) required for the propagation of feature annotation.</text>
</comment>
<dbReference type="PROSITE" id="PS50262">
    <property type="entry name" value="G_PROTEIN_RECEP_F1_2"/>
    <property type="match status" value="2"/>
</dbReference>
<dbReference type="EMBL" id="JAAKFY010000006">
    <property type="protein sequence ID" value="KAF3855852.1"/>
    <property type="molecule type" value="Genomic_DNA"/>
</dbReference>
<keyword evidence="13 20" id="KW-0472">Membrane</keyword>
<feature type="domain" description="G-protein coupled receptors family 1 profile" evidence="21">
    <location>
        <begin position="422"/>
        <end position="695"/>
    </location>
</feature>
<dbReference type="AlphaFoldDB" id="A0A7J5Z204"/>
<gene>
    <name evidence="22" type="ORF">F7725_016575</name>
</gene>
<reference evidence="22 23" key="1">
    <citation type="submission" date="2020-03" db="EMBL/GenBank/DDBJ databases">
        <title>Dissostichus mawsoni Genome sequencing and assembly.</title>
        <authorList>
            <person name="Park H."/>
        </authorList>
    </citation>
    <scope>NUCLEOTIDE SEQUENCE [LARGE SCALE GENOMIC DNA]</scope>
    <source>
        <strain evidence="22">DM0001</strain>
        <tissue evidence="22">Muscle</tissue>
    </source>
</reference>
<dbReference type="InterPro" id="IPR001760">
    <property type="entry name" value="Opsin"/>
</dbReference>
<keyword evidence="23" id="KW-1185">Reference proteome</keyword>
<keyword evidence="5 20" id="KW-0600">Photoreceptor protein</keyword>
<evidence type="ECO:0000256" key="8">
    <source>
        <dbReference type="ARBA" id="ARBA00022692"/>
    </source>
</evidence>
<evidence type="ECO:0000256" key="10">
    <source>
        <dbReference type="ARBA" id="ARBA00022989"/>
    </source>
</evidence>
<dbReference type="InterPro" id="IPR000378">
    <property type="entry name" value="Opsin_red/grn"/>
</dbReference>
<evidence type="ECO:0000259" key="21">
    <source>
        <dbReference type="PROSITE" id="PS50262"/>
    </source>
</evidence>
<dbReference type="PROSITE" id="PS00237">
    <property type="entry name" value="G_PROTEIN_RECEP_F1_1"/>
    <property type="match status" value="1"/>
</dbReference>
<feature type="transmembrane region" description="Helical" evidence="20">
    <location>
        <begin position="295"/>
        <end position="316"/>
    </location>
</feature>
<evidence type="ECO:0000256" key="16">
    <source>
        <dbReference type="ARBA" id="ARBA00023180"/>
    </source>
</evidence>
<feature type="transmembrane region" description="Helical" evidence="20">
    <location>
        <begin position="520"/>
        <end position="541"/>
    </location>
</feature>
<dbReference type="InterPro" id="IPR000276">
    <property type="entry name" value="GPCR_Rhodpsn"/>
</dbReference>
<feature type="transmembrane region" description="Helical" evidence="20">
    <location>
        <begin position="244"/>
        <end position="264"/>
    </location>
</feature>
<dbReference type="PRINTS" id="PR00237">
    <property type="entry name" value="GPCRRHODOPSN"/>
</dbReference>
<sequence length="751" mass="84213">MVALRLLCPLGCEQPWANLRPEISFCTFCLFQILCNLQPVHLCSPQQAGSRAMELPEDFWIPIPLDTNNITALSPFLVPQDHLGSLSLFYGMAGLMFFLFIFGTAINVLTIATTIQYKKLRSHLNYILVNLAVANLLVAGAGSFTAFVSFAARYFIFGTLGCKIEGFLATLGGMVSLWSLAVVALERWLVICKPLACCALTWVFALMAAVPPLVGWSRYIPEGLQCSCGPDWYTTNNKFNNESYVMFLFGFCFAVPFTTIVFCYSQLLITMKMAVKAQAESASTLKAEREVTKMVVIMLGFLVCYLPYALCSLGLYNPIIYVVFNKQFRSCMMEMMGMVSGSDEESSTSKSVTEVSKVEEWGKQVFAARRHEDSTRGSAFAYTNSNHTRDPFEGPNYHIAPRWVYNLSTLWMLVVVVLSVFTNGLVLVATAKFKKLQHPLNWILVNLAIADLGETVFASTISICNQFFGYFILGHPMCVFEGYTVSVCGIAALWSLTIISWERWVVVCKPFGNVKFDAKWATGGIVFSWVWAAFWCAPPIFGWSRYWPHGLKTSCGPDVFSGSEDPGVQSYMIVLMITCCLIPLAIILLCYLAVWMAIRAVSSLINSCIYQVDRSLTESNTVALQQKESESTQKAEREVSRMVVVMIIAYIVCWGPYTFFACFAAANPGYAFHPLAAALPAYFAKSATIYNPVIYVFMNRQFRTCIMQLFGKKQMMDLKCPLQRQKSPLWLRHKALEVLFFGKTKLRTIQI</sequence>
<dbReference type="Proteomes" id="UP000518266">
    <property type="component" value="Unassembled WGS sequence"/>
</dbReference>
<evidence type="ECO:0000256" key="7">
    <source>
        <dbReference type="ARBA" id="ARBA00022606"/>
    </source>
</evidence>
<feature type="transmembrane region" description="Helical" evidence="20">
    <location>
        <begin position="643"/>
        <end position="666"/>
    </location>
</feature>
<dbReference type="GO" id="GO:0007602">
    <property type="term" value="P:phototransduction"/>
    <property type="evidence" value="ECO:0007669"/>
    <property type="project" value="UniProtKB-KW"/>
</dbReference>
<dbReference type="PANTHER" id="PTHR24240">
    <property type="entry name" value="OPSIN"/>
    <property type="match status" value="1"/>
</dbReference>
<dbReference type="SMART" id="SM01381">
    <property type="entry name" value="7TM_GPCR_Srsx"/>
    <property type="match status" value="1"/>
</dbReference>
<feature type="transmembrane region" description="Helical" evidence="20">
    <location>
        <begin position="88"/>
        <end position="115"/>
    </location>
</feature>
<evidence type="ECO:0000256" key="3">
    <source>
        <dbReference type="ARBA" id="ARBA00004504"/>
    </source>
</evidence>
<dbReference type="GO" id="GO:0001750">
    <property type="term" value="C:photoreceptor outer segment"/>
    <property type="evidence" value="ECO:0007669"/>
    <property type="project" value="UniProtKB-SubCell"/>
</dbReference>
<comment type="similarity">
    <text evidence="20">Belongs to the G-protein coupled receptor 1 family. Opsin subfamily.</text>
</comment>
<dbReference type="GO" id="GO:0007601">
    <property type="term" value="P:visual perception"/>
    <property type="evidence" value="ECO:0007669"/>
    <property type="project" value="UniProtKB-KW"/>
</dbReference>
<evidence type="ECO:0000256" key="1">
    <source>
        <dbReference type="ARBA" id="ARBA00002881"/>
    </source>
</evidence>
<evidence type="ECO:0000256" key="11">
    <source>
        <dbReference type="ARBA" id="ARBA00022991"/>
    </source>
</evidence>
<comment type="function">
    <text evidence="1">Visual pigments are the light-absorbing molecules that mediate vision. They consist of an apoprotein, opsin, covalently linked to cis-retinal.</text>
</comment>
<feature type="transmembrane region" description="Helical" evidence="20">
    <location>
        <begin position="127"/>
        <end position="152"/>
    </location>
</feature>
<keyword evidence="16" id="KW-0325">Glycoprotein</keyword>
<evidence type="ECO:0000256" key="15">
    <source>
        <dbReference type="ARBA" id="ARBA00023170"/>
    </source>
</evidence>
<dbReference type="OrthoDB" id="6142583at2759"/>
<keyword evidence="11 20" id="KW-0157">Chromophore</keyword>
<evidence type="ECO:0000313" key="22">
    <source>
        <dbReference type="EMBL" id="KAF3855852.1"/>
    </source>
</evidence>
<name>A0A7J5Z204_DISMA</name>
<keyword evidence="14" id="KW-1015">Disulfide bond</keyword>
<feature type="transmembrane region" description="Helical" evidence="20">
    <location>
        <begin position="164"/>
        <end position="183"/>
    </location>
</feature>
<comment type="subcellular location">
    <subcellularLocation>
        <location evidence="3">Cell projection</location>
        <location evidence="3">Cilium</location>
        <location evidence="3">Photoreceptor outer segment</location>
    </subcellularLocation>
    <subcellularLocation>
        <location evidence="2 20">Membrane</location>
        <topology evidence="2 20">Multi-pass membrane protein</topology>
    </subcellularLocation>
</comment>
<feature type="transmembrane region" description="Helical" evidence="20">
    <location>
        <begin position="480"/>
        <end position="499"/>
    </location>
</feature>
<feature type="transmembrane region" description="Helical" evidence="20">
    <location>
        <begin position="410"/>
        <end position="431"/>
    </location>
</feature>
<evidence type="ECO:0000256" key="5">
    <source>
        <dbReference type="ARBA" id="ARBA00022543"/>
    </source>
</evidence>
<evidence type="ECO:0000256" key="19">
    <source>
        <dbReference type="ARBA" id="ARBA00023305"/>
    </source>
</evidence>
<dbReference type="InterPro" id="IPR050125">
    <property type="entry name" value="GPCR_opsins"/>
</dbReference>
<evidence type="ECO:0000256" key="6">
    <source>
        <dbReference type="ARBA" id="ARBA00022553"/>
    </source>
</evidence>
<evidence type="ECO:0000256" key="17">
    <source>
        <dbReference type="ARBA" id="ARBA00023224"/>
    </source>
</evidence>
<keyword evidence="17 20" id="KW-0807">Transducer</keyword>
<keyword evidence="8 20" id="KW-0812">Transmembrane</keyword>
<evidence type="ECO:0000256" key="2">
    <source>
        <dbReference type="ARBA" id="ARBA00004141"/>
    </source>
</evidence>
<dbReference type="InterPro" id="IPR027430">
    <property type="entry name" value="Retinal_BS"/>
</dbReference>
<dbReference type="Gene3D" id="1.20.1070.10">
    <property type="entry name" value="Rhodopsin 7-helix transmembrane proteins"/>
    <property type="match status" value="2"/>
</dbReference>
<dbReference type="GO" id="GO:0016020">
    <property type="term" value="C:membrane"/>
    <property type="evidence" value="ECO:0007669"/>
    <property type="project" value="UniProtKB-SubCell"/>
</dbReference>
<evidence type="ECO:0000313" key="23">
    <source>
        <dbReference type="Proteomes" id="UP000518266"/>
    </source>
</evidence>
<keyword evidence="12 20" id="KW-0297">G-protein coupled receptor</keyword>
<dbReference type="PRINTS" id="PR00575">
    <property type="entry name" value="OPSINREDGRN"/>
</dbReference>
<feature type="domain" description="G-protein coupled receptors family 1 profile" evidence="21">
    <location>
        <begin position="106"/>
        <end position="310"/>
    </location>
</feature>
<feature type="transmembrane region" description="Helical" evidence="20">
    <location>
        <begin position="443"/>
        <end position="468"/>
    </location>
</feature>
<evidence type="ECO:0000256" key="9">
    <source>
        <dbReference type="ARBA" id="ARBA00022925"/>
    </source>
</evidence>
<keyword evidence="19" id="KW-0844">Vision</keyword>
<feature type="transmembrane region" description="Helical" evidence="20">
    <location>
        <begin position="571"/>
        <end position="594"/>
    </location>
</feature>
<evidence type="ECO:0000256" key="18">
    <source>
        <dbReference type="ARBA" id="ARBA00023273"/>
    </source>
</evidence>
<dbReference type="InterPro" id="IPR017452">
    <property type="entry name" value="GPCR_Rhodpsn_7TM"/>
</dbReference>
<comment type="caution">
    <text evidence="22">The sequence shown here is derived from an EMBL/GenBank/DDBJ whole genome shotgun (WGS) entry which is preliminary data.</text>
</comment>
<evidence type="ECO:0000256" key="13">
    <source>
        <dbReference type="ARBA" id="ARBA00023136"/>
    </source>
</evidence>
<evidence type="ECO:0000256" key="20">
    <source>
        <dbReference type="RuleBase" id="RU004951"/>
    </source>
</evidence>
<keyword evidence="9 20" id="KW-0681">Retinal protein</keyword>
<keyword evidence="18" id="KW-0966">Cell projection</keyword>
<dbReference type="Pfam" id="PF00001">
    <property type="entry name" value="7tm_1"/>
    <property type="match status" value="2"/>
</dbReference>
<evidence type="ECO:0000256" key="12">
    <source>
        <dbReference type="ARBA" id="ARBA00023040"/>
    </source>
</evidence>
<feature type="transmembrane region" description="Helical" evidence="20">
    <location>
        <begin position="195"/>
        <end position="214"/>
    </location>
</feature>
<feature type="transmembrane region" description="Helical" evidence="20">
    <location>
        <begin position="678"/>
        <end position="698"/>
    </location>
</feature>
<keyword evidence="15 20" id="KW-0675">Receptor</keyword>
<dbReference type="PROSITE" id="PS00238">
    <property type="entry name" value="OPSIN"/>
    <property type="match status" value="1"/>
</dbReference>
<keyword evidence="7 20" id="KW-0716">Sensory transduction</keyword>
<keyword evidence="10 20" id="KW-1133">Transmembrane helix</keyword>
<organism evidence="22 23">
    <name type="scientific">Dissostichus mawsoni</name>
    <name type="common">Antarctic cod</name>
    <dbReference type="NCBI Taxonomy" id="36200"/>
    <lineage>
        <taxon>Eukaryota</taxon>
        <taxon>Metazoa</taxon>
        <taxon>Chordata</taxon>
        <taxon>Craniata</taxon>
        <taxon>Vertebrata</taxon>
        <taxon>Euteleostomi</taxon>
        <taxon>Actinopterygii</taxon>
        <taxon>Neopterygii</taxon>
        <taxon>Teleostei</taxon>
        <taxon>Neoteleostei</taxon>
        <taxon>Acanthomorphata</taxon>
        <taxon>Eupercaria</taxon>
        <taxon>Perciformes</taxon>
        <taxon>Notothenioidei</taxon>
        <taxon>Nototheniidae</taxon>
        <taxon>Dissostichus</taxon>
    </lineage>
</organism>
<dbReference type="SUPFAM" id="SSF81321">
    <property type="entry name" value="Family A G protein-coupled receptor-like"/>
    <property type="match status" value="2"/>
</dbReference>
<dbReference type="GO" id="GO:0009881">
    <property type="term" value="F:photoreceptor activity"/>
    <property type="evidence" value="ECO:0007669"/>
    <property type="project" value="UniProtKB-KW"/>
</dbReference>
<protein>
    <recommendedName>
        <fullName evidence="4">Rhodopsin</fullName>
    </recommendedName>
</protein>
<keyword evidence="6" id="KW-0597">Phosphoprotein</keyword>
<proteinExistence type="inferred from homology"/>